<reference evidence="2" key="1">
    <citation type="journal article" date="2023" name="IMA Fungus">
        <title>Comparative genomic study of the Penicillium genus elucidates a diverse pangenome and 15 lateral gene transfer events.</title>
        <authorList>
            <person name="Petersen C."/>
            <person name="Sorensen T."/>
            <person name="Nielsen M.R."/>
            <person name="Sondergaard T.E."/>
            <person name="Sorensen J.L."/>
            <person name="Fitzpatrick D.A."/>
            <person name="Frisvad J.C."/>
            <person name="Nielsen K.L."/>
        </authorList>
    </citation>
    <scope>NUCLEOTIDE SEQUENCE</scope>
    <source>
        <strain evidence="2">IBT 17514</strain>
    </source>
</reference>
<evidence type="ECO:0000256" key="1">
    <source>
        <dbReference type="SAM" id="Phobius"/>
    </source>
</evidence>
<dbReference type="EMBL" id="JAQJAN010000023">
    <property type="protein sequence ID" value="KAJ5703352.1"/>
    <property type="molecule type" value="Genomic_DNA"/>
</dbReference>
<sequence>MSTQEPTAQQMEQASIQARRSADFEKAKTYIAYGFLVLSPVLIALPPRRLDHLTVAHAAAFAFSANYITEQRTGRSLVDRVHSRIARPSILSDLPSDRAQEVQRRLRAAREAQLREGGMPEDEIEKWKALQRKQQQGVAERVWLGGESEGWMEKRLREEQKALEEGKGYGDLIYEYIWDVWSWGKKDEEEDDE</sequence>
<dbReference type="AlphaFoldDB" id="A0AAD6HAC4"/>
<evidence type="ECO:0008006" key="4">
    <source>
        <dbReference type="Google" id="ProtNLM"/>
    </source>
</evidence>
<gene>
    <name evidence="2" type="ORF">N7493_011741</name>
</gene>
<proteinExistence type="predicted"/>
<keyword evidence="1" id="KW-1133">Transmembrane helix</keyword>
<keyword evidence="3" id="KW-1185">Reference proteome</keyword>
<evidence type="ECO:0000313" key="2">
    <source>
        <dbReference type="EMBL" id="KAJ5703352.1"/>
    </source>
</evidence>
<organism evidence="2 3">
    <name type="scientific">Penicillium malachiteum</name>
    <dbReference type="NCBI Taxonomy" id="1324776"/>
    <lineage>
        <taxon>Eukaryota</taxon>
        <taxon>Fungi</taxon>
        <taxon>Dikarya</taxon>
        <taxon>Ascomycota</taxon>
        <taxon>Pezizomycotina</taxon>
        <taxon>Eurotiomycetes</taxon>
        <taxon>Eurotiomycetidae</taxon>
        <taxon>Eurotiales</taxon>
        <taxon>Aspergillaceae</taxon>
        <taxon>Penicillium</taxon>
    </lineage>
</organism>
<dbReference type="Proteomes" id="UP001215712">
    <property type="component" value="Unassembled WGS sequence"/>
</dbReference>
<evidence type="ECO:0000313" key="3">
    <source>
        <dbReference type="Proteomes" id="UP001215712"/>
    </source>
</evidence>
<feature type="transmembrane region" description="Helical" evidence="1">
    <location>
        <begin position="29"/>
        <end position="46"/>
    </location>
</feature>
<comment type="caution">
    <text evidence="2">The sequence shown here is derived from an EMBL/GenBank/DDBJ whole genome shotgun (WGS) entry which is preliminary data.</text>
</comment>
<name>A0AAD6HAC4_9EURO</name>
<protein>
    <recommendedName>
        <fullName evidence="4">Rhomboid family membrane protein</fullName>
    </recommendedName>
</protein>
<keyword evidence="1" id="KW-0812">Transmembrane</keyword>
<reference evidence="2" key="2">
    <citation type="submission" date="2023-01" db="EMBL/GenBank/DDBJ databases">
        <authorList>
            <person name="Petersen C."/>
        </authorList>
    </citation>
    <scope>NUCLEOTIDE SEQUENCE</scope>
    <source>
        <strain evidence="2">IBT 17514</strain>
    </source>
</reference>
<accession>A0AAD6HAC4</accession>
<keyword evidence="1" id="KW-0472">Membrane</keyword>